<dbReference type="SUPFAM" id="SSF55770">
    <property type="entry name" value="Profilin (actin-binding protein)"/>
    <property type="match status" value="1"/>
</dbReference>
<dbReference type="SMART" id="SM00392">
    <property type="entry name" value="PROF"/>
    <property type="match status" value="1"/>
</dbReference>
<keyword evidence="4 6" id="KW-0009">Actin-binding</keyword>
<dbReference type="PANTHER" id="PTHR11604:SF0">
    <property type="entry name" value="PROFILIN"/>
    <property type="match status" value="1"/>
</dbReference>
<accession>A0A1J4KHG3</accession>
<dbReference type="InterPro" id="IPR048278">
    <property type="entry name" value="PFN"/>
</dbReference>
<comment type="similarity">
    <text evidence="2 6">Belongs to the profilin family.</text>
</comment>
<dbReference type="InterPro" id="IPR005455">
    <property type="entry name" value="PFN_euk"/>
</dbReference>
<dbReference type="GO" id="GO:0005856">
    <property type="term" value="C:cytoskeleton"/>
    <property type="evidence" value="ECO:0007669"/>
    <property type="project" value="UniProtKB-SubCell"/>
</dbReference>
<dbReference type="Proteomes" id="UP000179807">
    <property type="component" value="Unassembled WGS sequence"/>
</dbReference>
<name>A0A1J4KHG3_9EUKA</name>
<dbReference type="OrthoDB" id="421374at2759"/>
<dbReference type="EMBL" id="MLAK01000613">
    <property type="protein sequence ID" value="OHT10384.1"/>
    <property type="molecule type" value="Genomic_DNA"/>
</dbReference>
<keyword evidence="5" id="KW-0206">Cytoskeleton</keyword>
<dbReference type="Pfam" id="PF00235">
    <property type="entry name" value="Profilin"/>
    <property type="match status" value="1"/>
</dbReference>
<reference evidence="7" key="1">
    <citation type="submission" date="2016-10" db="EMBL/GenBank/DDBJ databases">
        <authorList>
            <person name="Benchimol M."/>
            <person name="Almeida L.G."/>
            <person name="Vasconcelos A.T."/>
            <person name="Perreira-Neves A."/>
            <person name="Rosa I.A."/>
            <person name="Tasca T."/>
            <person name="Bogo M.R."/>
            <person name="de Souza W."/>
        </authorList>
    </citation>
    <scope>NUCLEOTIDE SEQUENCE [LARGE SCALE GENOMIC DNA]</scope>
    <source>
        <strain evidence="7">K</strain>
    </source>
</reference>
<sequence length="127" mass="13868">MNFLKLTDSLLGNVTGGAIIGFDGGIWAATPGFYGNHSELSRFESAFSPNSDAKLKGIHFMNDLYMITKCEENVFIAQNSTRGLVAAKCENCIVVGFHDELIPFVNCLKAVTSLANRLRNSEYDGLI</sequence>
<dbReference type="GeneID" id="94836043"/>
<evidence type="ECO:0000256" key="2">
    <source>
        <dbReference type="ARBA" id="ARBA00010058"/>
    </source>
</evidence>
<gene>
    <name evidence="7" type="primary">PRO1</name>
    <name evidence="7" type="ORF">TRFO_20338</name>
</gene>
<keyword evidence="8" id="KW-1185">Reference proteome</keyword>
<proteinExistence type="inferred from homology"/>
<dbReference type="RefSeq" id="XP_068363520.1">
    <property type="nucleotide sequence ID" value="XM_068501339.1"/>
</dbReference>
<protein>
    <recommendedName>
        <fullName evidence="6">Profilin</fullName>
    </recommendedName>
</protein>
<evidence type="ECO:0000256" key="3">
    <source>
        <dbReference type="ARBA" id="ARBA00022490"/>
    </source>
</evidence>
<dbReference type="InterPro" id="IPR036140">
    <property type="entry name" value="PFN_sf"/>
</dbReference>
<organism evidence="7 8">
    <name type="scientific">Tritrichomonas foetus</name>
    <dbReference type="NCBI Taxonomy" id="1144522"/>
    <lineage>
        <taxon>Eukaryota</taxon>
        <taxon>Metamonada</taxon>
        <taxon>Parabasalia</taxon>
        <taxon>Tritrichomonadida</taxon>
        <taxon>Tritrichomonadidae</taxon>
        <taxon>Tritrichomonas</taxon>
    </lineage>
</organism>
<dbReference type="Gene3D" id="3.30.450.30">
    <property type="entry name" value="Dynein light chain 2a, cytoplasmic"/>
    <property type="match status" value="1"/>
</dbReference>
<evidence type="ECO:0000313" key="8">
    <source>
        <dbReference type="Proteomes" id="UP000179807"/>
    </source>
</evidence>
<dbReference type="VEuPathDB" id="TrichDB:TRFO_20338"/>
<evidence type="ECO:0000256" key="5">
    <source>
        <dbReference type="ARBA" id="ARBA00023212"/>
    </source>
</evidence>
<evidence type="ECO:0000256" key="4">
    <source>
        <dbReference type="ARBA" id="ARBA00023203"/>
    </source>
</evidence>
<dbReference type="GO" id="GO:0003785">
    <property type="term" value="F:actin monomer binding"/>
    <property type="evidence" value="ECO:0007669"/>
    <property type="project" value="TreeGrafter"/>
</dbReference>
<comment type="subcellular location">
    <subcellularLocation>
        <location evidence="1">Cytoplasm</location>
        <location evidence="1">Cytoskeleton</location>
    </subcellularLocation>
</comment>
<dbReference type="AlphaFoldDB" id="A0A1J4KHG3"/>
<dbReference type="GO" id="GO:0005938">
    <property type="term" value="C:cell cortex"/>
    <property type="evidence" value="ECO:0007669"/>
    <property type="project" value="TreeGrafter"/>
</dbReference>
<evidence type="ECO:0000256" key="6">
    <source>
        <dbReference type="RuleBase" id="RU003909"/>
    </source>
</evidence>
<keyword evidence="3" id="KW-0963">Cytoplasm</keyword>
<comment type="caution">
    <text evidence="7">The sequence shown here is derived from an EMBL/GenBank/DDBJ whole genome shotgun (WGS) entry which is preliminary data.</text>
</comment>
<evidence type="ECO:0000313" key="7">
    <source>
        <dbReference type="EMBL" id="OHT10384.1"/>
    </source>
</evidence>
<evidence type="ECO:0000256" key="1">
    <source>
        <dbReference type="ARBA" id="ARBA00004245"/>
    </source>
</evidence>
<dbReference type="PANTHER" id="PTHR11604">
    <property type="entry name" value="PROFILIN"/>
    <property type="match status" value="1"/>
</dbReference>